<protein>
    <submittedName>
        <fullName evidence="7 9">FAD-binding domain-containing protein</fullName>
    </submittedName>
</protein>
<evidence type="ECO:0000256" key="5">
    <source>
        <dbReference type="ARBA" id="ARBA00023002"/>
    </source>
</evidence>
<dbReference type="GO" id="GO:0016491">
    <property type="term" value="F:oxidoreductase activity"/>
    <property type="evidence" value="ECO:0007669"/>
    <property type="project" value="UniProtKB-KW"/>
</dbReference>
<keyword evidence="4" id="KW-0274">FAD</keyword>
<proteinExistence type="inferred from homology"/>
<evidence type="ECO:0000256" key="2">
    <source>
        <dbReference type="ARBA" id="ARBA00005466"/>
    </source>
</evidence>
<dbReference type="InterPro" id="IPR036318">
    <property type="entry name" value="FAD-bd_PCMH-like_sf"/>
</dbReference>
<keyword evidence="8" id="KW-1185">Reference proteome</keyword>
<dbReference type="Pfam" id="PF01565">
    <property type="entry name" value="FAD_binding_4"/>
    <property type="match status" value="1"/>
</dbReference>
<accession>A0A6G1FYJ9</accession>
<feature type="non-terminal residue" evidence="7">
    <location>
        <position position="1"/>
    </location>
</feature>
<sequence>VGTIGGWAQAGGHNPLSREYGMQADNIVEFEVVLADGTFVKASECSNPDLFWALRGGGGSTFGIVTAATVKVYPTPPMA</sequence>
<evidence type="ECO:0000259" key="6">
    <source>
        <dbReference type="PROSITE" id="PS51387"/>
    </source>
</evidence>
<dbReference type="InterPro" id="IPR006094">
    <property type="entry name" value="Oxid_FAD_bind_N"/>
</dbReference>
<evidence type="ECO:0000256" key="4">
    <source>
        <dbReference type="ARBA" id="ARBA00022827"/>
    </source>
</evidence>
<name>A0A6G1FYJ9_9PEZI</name>
<feature type="domain" description="FAD-binding PCMH-type" evidence="6">
    <location>
        <begin position="1"/>
        <end position="75"/>
    </location>
</feature>
<evidence type="ECO:0000256" key="3">
    <source>
        <dbReference type="ARBA" id="ARBA00022630"/>
    </source>
</evidence>
<comment type="cofactor">
    <cofactor evidence="1">
        <name>FAD</name>
        <dbReference type="ChEBI" id="CHEBI:57692"/>
    </cofactor>
</comment>
<reference evidence="9" key="2">
    <citation type="submission" date="2020-04" db="EMBL/GenBank/DDBJ databases">
        <authorList>
            <consortium name="NCBI Genome Project"/>
        </authorList>
    </citation>
    <scope>NUCLEOTIDE SEQUENCE</scope>
    <source>
        <strain evidence="9">CBS 781.70</strain>
    </source>
</reference>
<reference evidence="7 9" key="1">
    <citation type="submission" date="2020-01" db="EMBL/GenBank/DDBJ databases">
        <authorList>
            <consortium name="DOE Joint Genome Institute"/>
            <person name="Haridas S."/>
            <person name="Albert R."/>
            <person name="Binder M."/>
            <person name="Bloem J."/>
            <person name="Labutti K."/>
            <person name="Salamov A."/>
            <person name="Andreopoulos B."/>
            <person name="Baker S.E."/>
            <person name="Barry K."/>
            <person name="Bills G."/>
            <person name="Bluhm B.H."/>
            <person name="Cannon C."/>
            <person name="Castanera R."/>
            <person name="Culley D.E."/>
            <person name="Daum C."/>
            <person name="Ezra D."/>
            <person name="Gonzalez J.B."/>
            <person name="Henrissat B."/>
            <person name="Kuo A."/>
            <person name="Liang C."/>
            <person name="Lipzen A."/>
            <person name="Lutzoni F."/>
            <person name="Magnuson J."/>
            <person name="Mondo S."/>
            <person name="Nolan M."/>
            <person name="Ohm R."/>
            <person name="Pangilinan J."/>
            <person name="Park H.-J."/>
            <person name="Ramirez L."/>
            <person name="Alfaro M."/>
            <person name="Sun H."/>
            <person name="Tritt A."/>
            <person name="Yoshinaga Y."/>
            <person name="Zwiers L.-H."/>
            <person name="Turgeon B.G."/>
            <person name="Goodwin S.B."/>
            <person name="Spatafora J.W."/>
            <person name="Crous P.W."/>
            <person name="Grigoriev I.V."/>
        </authorList>
    </citation>
    <scope>NUCLEOTIDE SEQUENCE</scope>
    <source>
        <strain evidence="7 9">CBS 781.70</strain>
    </source>
</reference>
<dbReference type="PANTHER" id="PTHR42973:SF39">
    <property type="entry name" value="FAD-BINDING PCMH-TYPE DOMAIN-CONTAINING PROTEIN"/>
    <property type="match status" value="1"/>
</dbReference>
<dbReference type="SUPFAM" id="SSF56176">
    <property type="entry name" value="FAD-binding/transporter-associated domain-like"/>
    <property type="match status" value="1"/>
</dbReference>
<dbReference type="GO" id="GO:0071949">
    <property type="term" value="F:FAD binding"/>
    <property type="evidence" value="ECO:0007669"/>
    <property type="project" value="InterPro"/>
</dbReference>
<dbReference type="InterPro" id="IPR016166">
    <property type="entry name" value="FAD-bd_PCMH"/>
</dbReference>
<dbReference type="GeneID" id="54416114"/>
<dbReference type="InterPro" id="IPR050416">
    <property type="entry name" value="FAD-linked_Oxidoreductase"/>
</dbReference>
<keyword evidence="5" id="KW-0560">Oxidoreductase</keyword>
<gene>
    <name evidence="7 9" type="ORF">P152DRAFT_372519</name>
</gene>
<dbReference type="Proteomes" id="UP000504638">
    <property type="component" value="Unplaced"/>
</dbReference>
<dbReference type="AlphaFoldDB" id="A0A6G1FYJ9"/>
<reference evidence="9" key="3">
    <citation type="submission" date="2025-04" db="UniProtKB">
        <authorList>
            <consortium name="RefSeq"/>
        </authorList>
    </citation>
    <scope>IDENTIFICATION</scope>
    <source>
        <strain evidence="9">CBS 781.70</strain>
    </source>
</reference>
<dbReference type="EMBL" id="ML975164">
    <property type="protein sequence ID" value="KAF1810771.1"/>
    <property type="molecule type" value="Genomic_DNA"/>
</dbReference>
<feature type="non-terminal residue" evidence="7">
    <location>
        <position position="79"/>
    </location>
</feature>
<evidence type="ECO:0000313" key="7">
    <source>
        <dbReference type="EMBL" id="KAF1810771.1"/>
    </source>
</evidence>
<keyword evidence="3" id="KW-0285">Flavoprotein</keyword>
<evidence type="ECO:0000256" key="1">
    <source>
        <dbReference type="ARBA" id="ARBA00001974"/>
    </source>
</evidence>
<dbReference type="PROSITE" id="PS51387">
    <property type="entry name" value="FAD_PCMH"/>
    <property type="match status" value="1"/>
</dbReference>
<dbReference type="OrthoDB" id="9983560at2759"/>
<organism evidence="7">
    <name type="scientific">Eremomyces bilateralis CBS 781.70</name>
    <dbReference type="NCBI Taxonomy" id="1392243"/>
    <lineage>
        <taxon>Eukaryota</taxon>
        <taxon>Fungi</taxon>
        <taxon>Dikarya</taxon>
        <taxon>Ascomycota</taxon>
        <taxon>Pezizomycotina</taxon>
        <taxon>Dothideomycetes</taxon>
        <taxon>Dothideomycetes incertae sedis</taxon>
        <taxon>Eremomycetales</taxon>
        <taxon>Eremomycetaceae</taxon>
        <taxon>Eremomyces</taxon>
    </lineage>
</organism>
<dbReference type="PANTHER" id="PTHR42973">
    <property type="entry name" value="BINDING OXIDOREDUCTASE, PUTATIVE (AFU_ORTHOLOGUE AFUA_1G17690)-RELATED"/>
    <property type="match status" value="1"/>
</dbReference>
<dbReference type="InterPro" id="IPR016169">
    <property type="entry name" value="FAD-bd_PCMH_sub2"/>
</dbReference>
<evidence type="ECO:0000313" key="9">
    <source>
        <dbReference type="RefSeq" id="XP_033532402.1"/>
    </source>
</evidence>
<comment type="similarity">
    <text evidence="2">Belongs to the oxygen-dependent FAD-linked oxidoreductase family.</text>
</comment>
<dbReference type="Gene3D" id="3.30.465.10">
    <property type="match status" value="1"/>
</dbReference>
<dbReference type="RefSeq" id="XP_033532402.1">
    <property type="nucleotide sequence ID" value="XM_033675544.1"/>
</dbReference>
<evidence type="ECO:0000313" key="8">
    <source>
        <dbReference type="Proteomes" id="UP000504638"/>
    </source>
</evidence>